<sequence>MSTFLRSQPKTCQVVTIHYSNYLLQMKINVYCVMLRKTNLPGTDHQSFSNYIDGKTVLYFPYSPPLILTA</sequence>
<protein>
    <submittedName>
        <fullName evidence="1">Uncharacterized protein</fullName>
    </submittedName>
</protein>
<organism evidence="1 2">
    <name type="scientific">Candidatus Scalindua brodae</name>
    <dbReference type="NCBI Taxonomy" id="237368"/>
    <lineage>
        <taxon>Bacteria</taxon>
        <taxon>Pseudomonadati</taxon>
        <taxon>Planctomycetota</taxon>
        <taxon>Candidatus Brocadiia</taxon>
        <taxon>Candidatus Brocadiales</taxon>
        <taxon>Candidatus Scalinduaceae</taxon>
        <taxon>Candidatus Scalindua</taxon>
    </lineage>
</organism>
<comment type="caution">
    <text evidence="1">The sequence shown here is derived from an EMBL/GenBank/DDBJ whole genome shotgun (WGS) entry which is preliminary data.</text>
</comment>
<reference evidence="1 2" key="1">
    <citation type="submission" date="2014-10" db="EMBL/GenBank/DDBJ databases">
        <title>Draft genome of anammox bacterium scalindua brodae, obtained using differential coverage binning of sequence data from two enrichment reactors.</title>
        <authorList>
            <person name="Speth D.R."/>
            <person name="Russ L."/>
            <person name="Kartal B."/>
            <person name="Op den Camp H.J."/>
            <person name="Dutilh B.E."/>
            <person name="Jetten M.S."/>
        </authorList>
    </citation>
    <scope>NUCLEOTIDE SEQUENCE [LARGE SCALE GENOMIC DNA]</scope>
    <source>
        <strain evidence="1">RU1</strain>
    </source>
</reference>
<accession>A0A0B0ELY4</accession>
<gene>
    <name evidence="1" type="ORF">SCABRO_00200</name>
</gene>
<name>A0A0B0ELY4_9BACT</name>
<dbReference type="EMBL" id="JRYO01000019">
    <property type="protein sequence ID" value="KHE94062.1"/>
    <property type="molecule type" value="Genomic_DNA"/>
</dbReference>
<dbReference type="AlphaFoldDB" id="A0A0B0ELY4"/>
<dbReference type="Proteomes" id="UP000030652">
    <property type="component" value="Unassembled WGS sequence"/>
</dbReference>
<evidence type="ECO:0000313" key="1">
    <source>
        <dbReference type="EMBL" id="KHE94062.1"/>
    </source>
</evidence>
<evidence type="ECO:0000313" key="2">
    <source>
        <dbReference type="Proteomes" id="UP000030652"/>
    </source>
</evidence>
<proteinExistence type="predicted"/>